<keyword evidence="4" id="KW-1185">Reference proteome</keyword>
<dbReference type="Proteomes" id="UP000600026">
    <property type="component" value="Unassembled WGS sequence"/>
</dbReference>
<keyword evidence="2" id="KW-1133">Transmembrane helix</keyword>
<accession>A0A919L9H2</accession>
<feature type="region of interest" description="Disordered" evidence="1">
    <location>
        <begin position="198"/>
        <end position="223"/>
    </location>
</feature>
<gene>
    <name evidence="3" type="ORF">Sxan_03770</name>
</gene>
<evidence type="ECO:0000313" key="3">
    <source>
        <dbReference type="EMBL" id="GHI83013.1"/>
    </source>
</evidence>
<feature type="transmembrane region" description="Helical" evidence="2">
    <location>
        <begin position="20"/>
        <end position="40"/>
    </location>
</feature>
<comment type="caution">
    <text evidence="3">The sequence shown here is derived from an EMBL/GenBank/DDBJ whole genome shotgun (WGS) entry which is preliminary data.</text>
</comment>
<reference evidence="3" key="1">
    <citation type="submission" date="2020-09" db="EMBL/GenBank/DDBJ databases">
        <title>Whole genome shotgun sequence of Streptomyces xanthophaeus NBRC 12829.</title>
        <authorList>
            <person name="Komaki H."/>
            <person name="Tamura T."/>
        </authorList>
    </citation>
    <scope>NUCLEOTIDE SEQUENCE</scope>
    <source>
        <strain evidence="3">NBRC 12829</strain>
    </source>
</reference>
<organism evidence="3 4">
    <name type="scientific">Streptomyces xanthophaeus</name>
    <dbReference type="NCBI Taxonomy" id="67385"/>
    <lineage>
        <taxon>Bacteria</taxon>
        <taxon>Bacillati</taxon>
        <taxon>Actinomycetota</taxon>
        <taxon>Actinomycetes</taxon>
        <taxon>Kitasatosporales</taxon>
        <taxon>Streptomycetaceae</taxon>
        <taxon>Streptomyces</taxon>
    </lineage>
</organism>
<keyword evidence="2" id="KW-0812">Transmembrane</keyword>
<protein>
    <submittedName>
        <fullName evidence="3">Uncharacterized protein</fullName>
    </submittedName>
</protein>
<dbReference type="AlphaFoldDB" id="A0A919L9H2"/>
<feature type="transmembrane region" description="Helical" evidence="2">
    <location>
        <begin position="46"/>
        <end position="65"/>
    </location>
</feature>
<dbReference type="OrthoDB" id="4221649at2"/>
<evidence type="ECO:0000256" key="2">
    <source>
        <dbReference type="SAM" id="Phobius"/>
    </source>
</evidence>
<sequence>MPAFPALRDASPATGAARALRAAVLAVLCVLLPMAGQVLTQGHTPRWVTIAALALIAVTAALVLTKRKLTDTQLLVAFAAAELTYHLAYSLPGACAAMSPEGGAFGLPWLSEQGAATGPPSAVLVGGHLITLLLAARLLGVTEQVLWCSTPLLEAVHRVLSFVWPLLGAPVAGTGPQTSFTESSAPLTSVFLVRGQAGRAPPRRRRSVSVPPRLTPATGSCMA</sequence>
<evidence type="ECO:0000256" key="1">
    <source>
        <dbReference type="SAM" id="MobiDB-lite"/>
    </source>
</evidence>
<evidence type="ECO:0000313" key="4">
    <source>
        <dbReference type="Proteomes" id="UP000600026"/>
    </source>
</evidence>
<dbReference type="RefSeq" id="WP_031142831.1">
    <property type="nucleotide sequence ID" value="NZ_BNEE01000003.1"/>
</dbReference>
<keyword evidence="2" id="KW-0472">Membrane</keyword>
<proteinExistence type="predicted"/>
<name>A0A919L9H2_9ACTN</name>
<dbReference type="EMBL" id="BNEE01000003">
    <property type="protein sequence ID" value="GHI83013.1"/>
    <property type="molecule type" value="Genomic_DNA"/>
</dbReference>